<feature type="transmembrane region" description="Helical" evidence="8">
    <location>
        <begin position="95"/>
        <end position="114"/>
    </location>
</feature>
<dbReference type="AlphaFoldDB" id="A0A1G7Q3E2"/>
<evidence type="ECO:0000256" key="3">
    <source>
        <dbReference type="ARBA" id="ARBA00022475"/>
    </source>
</evidence>
<evidence type="ECO:0000256" key="1">
    <source>
        <dbReference type="ARBA" id="ARBA00004651"/>
    </source>
</evidence>
<comment type="subcellular location">
    <subcellularLocation>
        <location evidence="1">Cell membrane</location>
        <topology evidence="1">Multi-pass membrane protein</topology>
    </subcellularLocation>
</comment>
<reference evidence="10" key="1">
    <citation type="submission" date="2016-10" db="EMBL/GenBank/DDBJ databases">
        <authorList>
            <person name="Varghese N."/>
            <person name="Submissions S."/>
        </authorList>
    </citation>
    <scope>NUCLEOTIDE SEQUENCE [LARGE SCALE GENOMIC DNA]</scope>
    <source>
        <strain evidence="10">DSM 25329</strain>
    </source>
</reference>
<protein>
    <submittedName>
        <fullName evidence="9">Urea transporter</fullName>
    </submittedName>
</protein>
<gene>
    <name evidence="9" type="ORF">SAMN04487996_113208</name>
</gene>
<dbReference type="STRING" id="659014.SAMN04487996_113208"/>
<feature type="transmembrane region" description="Helical" evidence="8">
    <location>
        <begin position="267"/>
        <end position="287"/>
    </location>
</feature>
<feature type="transmembrane region" description="Helical" evidence="8">
    <location>
        <begin position="121"/>
        <end position="142"/>
    </location>
</feature>
<evidence type="ECO:0000256" key="7">
    <source>
        <dbReference type="PIRSR" id="PIRSR016502-1"/>
    </source>
</evidence>
<keyword evidence="5 8" id="KW-1133">Transmembrane helix</keyword>
<feature type="transmembrane region" description="Helical" evidence="8">
    <location>
        <begin position="244"/>
        <end position="261"/>
    </location>
</feature>
<proteinExistence type="inferred from homology"/>
<evidence type="ECO:0000256" key="6">
    <source>
        <dbReference type="ARBA" id="ARBA00023136"/>
    </source>
</evidence>
<evidence type="ECO:0000256" key="4">
    <source>
        <dbReference type="ARBA" id="ARBA00022692"/>
    </source>
</evidence>
<dbReference type="PANTHER" id="PTHR10464">
    <property type="entry name" value="UREA TRANSPORTER"/>
    <property type="match status" value="1"/>
</dbReference>
<feature type="transmembrane region" description="Helical" evidence="8">
    <location>
        <begin position="171"/>
        <end position="189"/>
    </location>
</feature>
<keyword evidence="6 8" id="KW-0472">Membrane</keyword>
<dbReference type="InterPro" id="IPR004937">
    <property type="entry name" value="Urea_transporter"/>
</dbReference>
<dbReference type="GO" id="GO:0015204">
    <property type="term" value="F:urea transmembrane transporter activity"/>
    <property type="evidence" value="ECO:0007669"/>
    <property type="project" value="InterPro"/>
</dbReference>
<accession>A0A1G7Q3E2</accession>
<feature type="transmembrane region" description="Helical" evidence="8">
    <location>
        <begin position="45"/>
        <end position="62"/>
    </location>
</feature>
<organism evidence="9 10">
    <name type="scientific">Dyadobacter soli</name>
    <dbReference type="NCBI Taxonomy" id="659014"/>
    <lineage>
        <taxon>Bacteria</taxon>
        <taxon>Pseudomonadati</taxon>
        <taxon>Bacteroidota</taxon>
        <taxon>Cytophagia</taxon>
        <taxon>Cytophagales</taxon>
        <taxon>Spirosomataceae</taxon>
        <taxon>Dyadobacter</taxon>
    </lineage>
</organism>
<dbReference type="Proteomes" id="UP000198748">
    <property type="component" value="Unassembled WGS sequence"/>
</dbReference>
<comment type="similarity">
    <text evidence="2">Belongs to the urea transporter family.</text>
</comment>
<keyword evidence="10" id="KW-1185">Reference proteome</keyword>
<feature type="transmembrane region" description="Helical" evidence="8">
    <location>
        <begin position="196"/>
        <end position="213"/>
    </location>
</feature>
<feature type="transmembrane region" description="Helical" evidence="8">
    <location>
        <begin position="219"/>
        <end position="237"/>
    </location>
</feature>
<evidence type="ECO:0000313" key="9">
    <source>
        <dbReference type="EMBL" id="SDF92459.1"/>
    </source>
</evidence>
<evidence type="ECO:0000313" key="10">
    <source>
        <dbReference type="Proteomes" id="UP000198748"/>
    </source>
</evidence>
<dbReference type="GO" id="GO:0005886">
    <property type="term" value="C:plasma membrane"/>
    <property type="evidence" value="ECO:0007669"/>
    <property type="project" value="UniProtKB-SubCell"/>
</dbReference>
<dbReference type="OrthoDB" id="279428at2"/>
<dbReference type="Pfam" id="PF03253">
    <property type="entry name" value="UT"/>
    <property type="match status" value="1"/>
</dbReference>
<feature type="transmembrane region" description="Helical" evidence="8">
    <location>
        <begin position="69"/>
        <end position="89"/>
    </location>
</feature>
<dbReference type="RefSeq" id="WP_090154669.1">
    <property type="nucleotide sequence ID" value="NZ_FNAN01000013.1"/>
</dbReference>
<evidence type="ECO:0000256" key="2">
    <source>
        <dbReference type="ARBA" id="ARBA00005914"/>
    </source>
</evidence>
<dbReference type="Gene3D" id="1.10.3430.10">
    <property type="entry name" value="Ammonium transporter AmtB like domains"/>
    <property type="match status" value="1"/>
</dbReference>
<dbReference type="PIRSF" id="PIRSF016502">
    <property type="entry name" value="Urea_transporter"/>
    <property type="match status" value="1"/>
</dbReference>
<dbReference type="PANTHER" id="PTHR10464:SF4">
    <property type="entry name" value="UREA TRANSPORTER"/>
    <property type="match status" value="1"/>
</dbReference>
<keyword evidence="3" id="KW-1003">Cell membrane</keyword>
<name>A0A1G7Q3E2_9BACT</name>
<sequence length="298" mass="32160">MDILEKKLPFVSEMLKGVGQIMLQDNIWTGLLFLAGIFYDDYKMGFAAILAAAVGTLTARILKYDEGEIAMGLYGFSATLVGVALTFMFRADALIWGAVIVGAALATVLQHMAIKNGIPVFTLPFIVVTWAIVFALHSFTAIPPADPLVDTMVLSEEINNFTASTNGFGEVIFQGSFVAGVIFFIAVFLGNPVAALYGLAGSLFGAWIALFFAEPLKQVHMGLFSFNAVLCSIAFAGTKRKDGLLVMLSSLLAVLIDIYMLKMDWSVLAKAGGVLTFPFVAGTWLTLPVKKVLYRIND</sequence>
<keyword evidence="4 8" id="KW-0812">Transmembrane</keyword>
<evidence type="ECO:0000256" key="5">
    <source>
        <dbReference type="ARBA" id="ARBA00022989"/>
    </source>
</evidence>
<dbReference type="EMBL" id="FNAN01000013">
    <property type="protein sequence ID" value="SDF92459.1"/>
    <property type="molecule type" value="Genomic_DNA"/>
</dbReference>
<feature type="site" description="Important for channel permeability" evidence="7">
    <location>
        <position position="276"/>
    </location>
</feature>
<dbReference type="InterPro" id="IPR029020">
    <property type="entry name" value="Ammonium/urea_transptr"/>
</dbReference>
<evidence type="ECO:0000256" key="8">
    <source>
        <dbReference type="SAM" id="Phobius"/>
    </source>
</evidence>